<dbReference type="WBParaSite" id="PSAMB.scaffold252size61180.g4029.t1">
    <property type="protein sequence ID" value="PSAMB.scaffold252size61180.g4029.t1"/>
    <property type="gene ID" value="PSAMB.scaffold252size61180.g4029"/>
</dbReference>
<accession>A0A914VUM2</accession>
<dbReference type="Proteomes" id="UP000887566">
    <property type="component" value="Unplaced"/>
</dbReference>
<sequence>MWSSVVLLELPAIRKTEVLIDGSSALSIPTRCIGVQCLPTPQDGASHGLCLTLLCMEKPRMNSKPSRPERYHWAPVDDPVTAHLLTALESQGPVFHLS</sequence>
<protein>
    <submittedName>
        <fullName evidence="2">Uncharacterized protein</fullName>
    </submittedName>
</protein>
<evidence type="ECO:0000313" key="1">
    <source>
        <dbReference type="Proteomes" id="UP000887566"/>
    </source>
</evidence>
<name>A0A914VUM2_9BILA</name>
<dbReference type="AlphaFoldDB" id="A0A914VUM2"/>
<keyword evidence="1" id="KW-1185">Reference proteome</keyword>
<proteinExistence type="predicted"/>
<evidence type="ECO:0000313" key="2">
    <source>
        <dbReference type="WBParaSite" id="PSAMB.scaffold252size61180.g4029.t1"/>
    </source>
</evidence>
<organism evidence="1 2">
    <name type="scientific">Plectus sambesii</name>
    <dbReference type="NCBI Taxonomy" id="2011161"/>
    <lineage>
        <taxon>Eukaryota</taxon>
        <taxon>Metazoa</taxon>
        <taxon>Ecdysozoa</taxon>
        <taxon>Nematoda</taxon>
        <taxon>Chromadorea</taxon>
        <taxon>Plectida</taxon>
        <taxon>Plectina</taxon>
        <taxon>Plectoidea</taxon>
        <taxon>Plectidae</taxon>
        <taxon>Plectus</taxon>
    </lineage>
</organism>
<reference evidence="2" key="1">
    <citation type="submission" date="2022-11" db="UniProtKB">
        <authorList>
            <consortium name="WormBaseParasite"/>
        </authorList>
    </citation>
    <scope>IDENTIFICATION</scope>
</reference>